<organism evidence="2 3">
    <name type="scientific">Gordonia jinghuaiqii</name>
    <dbReference type="NCBI Taxonomy" id="2758710"/>
    <lineage>
        <taxon>Bacteria</taxon>
        <taxon>Bacillati</taxon>
        <taxon>Actinomycetota</taxon>
        <taxon>Actinomycetes</taxon>
        <taxon>Mycobacteriales</taxon>
        <taxon>Gordoniaceae</taxon>
        <taxon>Gordonia</taxon>
    </lineage>
</organism>
<proteinExistence type="predicted"/>
<dbReference type="PROSITE" id="PS51257">
    <property type="entry name" value="PROKAR_LIPOPROTEIN"/>
    <property type="match status" value="1"/>
</dbReference>
<dbReference type="EMBL" id="CP059491">
    <property type="protein sequence ID" value="QMS99797.1"/>
    <property type="molecule type" value="Genomic_DNA"/>
</dbReference>
<reference evidence="3" key="1">
    <citation type="submission" date="2020-07" db="EMBL/GenBank/DDBJ databases">
        <title>novel species isolated from the respiratory tract of Marmot.</title>
        <authorList>
            <person name="Zhang G."/>
        </authorList>
    </citation>
    <scope>NUCLEOTIDE SEQUENCE [LARGE SCALE GENOMIC DNA]</scope>
    <source>
        <strain evidence="3">686</strain>
    </source>
</reference>
<dbReference type="PANTHER" id="PTHR33371">
    <property type="entry name" value="INTERMEMBRANE PHOSPHOLIPID TRANSPORT SYSTEM BINDING PROTEIN MLAD-RELATED"/>
    <property type="match status" value="1"/>
</dbReference>
<evidence type="ECO:0000313" key="2">
    <source>
        <dbReference type="EMBL" id="QMS99797.1"/>
    </source>
</evidence>
<dbReference type="Pfam" id="PF02470">
    <property type="entry name" value="MlaD"/>
    <property type="match status" value="1"/>
</dbReference>
<dbReference type="KEGG" id="gji:H1R19_12415"/>
<keyword evidence="3" id="KW-1185">Reference proteome</keyword>
<protein>
    <submittedName>
        <fullName evidence="2">MCE family protein</fullName>
    </submittedName>
</protein>
<dbReference type="PANTHER" id="PTHR33371:SF15">
    <property type="entry name" value="LIPOPROTEIN LPRN"/>
    <property type="match status" value="1"/>
</dbReference>
<evidence type="ECO:0000259" key="1">
    <source>
        <dbReference type="Pfam" id="PF02470"/>
    </source>
</evidence>
<dbReference type="InterPro" id="IPR003399">
    <property type="entry name" value="Mce/MlaD"/>
</dbReference>
<dbReference type="InterPro" id="IPR052336">
    <property type="entry name" value="MlaD_Phospholipid_Transporter"/>
</dbReference>
<gene>
    <name evidence="2" type="ORF">H1R19_12415</name>
</gene>
<accession>A0A7D7LU22</accession>
<feature type="domain" description="Mce/MlaD" evidence="1">
    <location>
        <begin position="47"/>
        <end position="122"/>
    </location>
</feature>
<dbReference type="RefSeq" id="WP_219849171.1">
    <property type="nucleotide sequence ID" value="NZ_CP059491.1"/>
</dbReference>
<dbReference type="AlphaFoldDB" id="A0A7D7LU22"/>
<dbReference type="GO" id="GO:0005576">
    <property type="term" value="C:extracellular region"/>
    <property type="evidence" value="ECO:0007669"/>
    <property type="project" value="TreeGrafter"/>
</dbReference>
<evidence type="ECO:0000313" key="3">
    <source>
        <dbReference type="Proteomes" id="UP000515663"/>
    </source>
</evidence>
<sequence length="373" mass="38546">MSRRFRRRGGRPSAVLGLGVAAVLGVSGCGVGLEQVPLPAPGAADKTYTLSARFANALNLPEGAKVRVAGADVGSVAAMHAEDFTALVELRIQSSTELPVGTVAELRSATPLGDVFVALEPPPPGKDTGGRLQNGDVLEADQTSSAATVEEVLATSALLVNGGAIRNLTKIVNGLGAAVGENGQTVAHLVDESTDLISTLADRSGEINRAMRTTSNLTATLGARRKDLSDAISAAAPAVGAVSANTGQVLDMVSNVDRLTELIGRFPSVRDTDTRSTIDDMNKLSYYFNLASLNPDADMDAVNSILAPLIKAASSTSAHANIDIEAIALGVVDDPNHKADPGMRVPDATDVVNVIGSLTYLLDKLYRQSTGGR</sequence>
<name>A0A7D7LU22_9ACTN</name>
<dbReference type="Proteomes" id="UP000515663">
    <property type="component" value="Chromosome"/>
</dbReference>